<organism evidence="4">
    <name type="scientific">freshwater metagenome</name>
    <dbReference type="NCBI Taxonomy" id="449393"/>
    <lineage>
        <taxon>unclassified sequences</taxon>
        <taxon>metagenomes</taxon>
        <taxon>ecological metagenomes</taxon>
    </lineage>
</organism>
<dbReference type="EMBL" id="CAEZXZ010000212">
    <property type="protein sequence ID" value="CAB4715204.1"/>
    <property type="molecule type" value="Genomic_DNA"/>
</dbReference>
<dbReference type="AlphaFoldDB" id="A0A6J6R7N0"/>
<keyword evidence="1" id="KW-0808">Transferase</keyword>
<name>A0A6J6R7N0_9ZZZZ</name>
<dbReference type="InterPro" id="IPR036117">
    <property type="entry name" value="DhaL_dom_sf"/>
</dbReference>
<gene>
    <name evidence="4" type="ORF">UFOPK2625_01227</name>
</gene>
<dbReference type="InterPro" id="IPR004007">
    <property type="entry name" value="DhaL_dom"/>
</dbReference>
<dbReference type="Gene3D" id="1.25.40.340">
    <property type="match status" value="1"/>
</dbReference>
<dbReference type="InterPro" id="IPR050861">
    <property type="entry name" value="Dihydroxyacetone_Kinase"/>
</dbReference>
<dbReference type="Pfam" id="PF02734">
    <property type="entry name" value="Dak2"/>
    <property type="match status" value="1"/>
</dbReference>
<dbReference type="SMART" id="SM01120">
    <property type="entry name" value="Dak2"/>
    <property type="match status" value="1"/>
</dbReference>
<proteinExistence type="predicted"/>
<protein>
    <submittedName>
        <fullName evidence="4">Unannotated protein</fullName>
    </submittedName>
</protein>
<dbReference type="GO" id="GO:0005829">
    <property type="term" value="C:cytosol"/>
    <property type="evidence" value="ECO:0007669"/>
    <property type="project" value="TreeGrafter"/>
</dbReference>
<sequence length="204" mass="20752">MNAQELRQRLIAALPILDESSDELRELDSAVGDGDLGVTVHAIVTAAQSALQELPAEVTPEELLTLMGTTVSTANPSTFGSLVGAGIGAGAKAVSGTTDLSQEDLVRFGFAVTESIARRGKSGVGDKTVLDAMVPSLEALVNTEARGVAALELAIAAATASIELSAGEVAKKGRASWAGERGIGTPDAGAVAYLRFLQALHASL</sequence>
<dbReference type="PANTHER" id="PTHR28629:SF4">
    <property type="entry name" value="TRIOKINASE_FMN CYCLASE"/>
    <property type="match status" value="1"/>
</dbReference>
<feature type="domain" description="DhaL" evidence="3">
    <location>
        <begin position="4"/>
        <end position="202"/>
    </location>
</feature>
<dbReference type="SUPFAM" id="SSF101473">
    <property type="entry name" value="DhaL-like"/>
    <property type="match status" value="1"/>
</dbReference>
<evidence type="ECO:0000313" key="4">
    <source>
        <dbReference type="EMBL" id="CAB4715204.1"/>
    </source>
</evidence>
<reference evidence="4" key="1">
    <citation type="submission" date="2020-05" db="EMBL/GenBank/DDBJ databases">
        <authorList>
            <person name="Chiriac C."/>
            <person name="Salcher M."/>
            <person name="Ghai R."/>
            <person name="Kavagutti S V."/>
        </authorList>
    </citation>
    <scope>NUCLEOTIDE SEQUENCE</scope>
</reference>
<dbReference type="GO" id="GO:0004371">
    <property type="term" value="F:glycerone kinase activity"/>
    <property type="evidence" value="ECO:0007669"/>
    <property type="project" value="InterPro"/>
</dbReference>
<dbReference type="PANTHER" id="PTHR28629">
    <property type="entry name" value="TRIOKINASE/FMN CYCLASE"/>
    <property type="match status" value="1"/>
</dbReference>
<dbReference type="PROSITE" id="PS51480">
    <property type="entry name" value="DHAL"/>
    <property type="match status" value="1"/>
</dbReference>
<evidence type="ECO:0000259" key="3">
    <source>
        <dbReference type="PROSITE" id="PS51480"/>
    </source>
</evidence>
<evidence type="ECO:0000256" key="2">
    <source>
        <dbReference type="ARBA" id="ARBA00022777"/>
    </source>
</evidence>
<keyword evidence="2" id="KW-0418">Kinase</keyword>
<dbReference type="GO" id="GO:0019563">
    <property type="term" value="P:glycerol catabolic process"/>
    <property type="evidence" value="ECO:0007669"/>
    <property type="project" value="TreeGrafter"/>
</dbReference>
<accession>A0A6J6R7N0</accession>
<evidence type="ECO:0000256" key="1">
    <source>
        <dbReference type="ARBA" id="ARBA00022679"/>
    </source>
</evidence>